<accession>A0AAN6S8U5</accession>
<evidence type="ECO:0000313" key="3">
    <source>
        <dbReference type="Proteomes" id="UP001303473"/>
    </source>
</evidence>
<evidence type="ECO:0000256" key="1">
    <source>
        <dbReference type="SAM" id="Phobius"/>
    </source>
</evidence>
<name>A0AAN6S8U5_9PEZI</name>
<protein>
    <submittedName>
        <fullName evidence="2">Uncharacterized protein</fullName>
    </submittedName>
</protein>
<feature type="transmembrane region" description="Helical" evidence="1">
    <location>
        <begin position="77"/>
        <end position="96"/>
    </location>
</feature>
<reference evidence="3" key="1">
    <citation type="journal article" date="2023" name="Mol. Phylogenet. Evol.">
        <title>Genome-scale phylogeny and comparative genomics of the fungal order Sordariales.</title>
        <authorList>
            <person name="Hensen N."/>
            <person name="Bonometti L."/>
            <person name="Westerberg I."/>
            <person name="Brannstrom I.O."/>
            <person name="Guillou S."/>
            <person name="Cros-Aarteil S."/>
            <person name="Calhoun S."/>
            <person name="Haridas S."/>
            <person name="Kuo A."/>
            <person name="Mondo S."/>
            <person name="Pangilinan J."/>
            <person name="Riley R."/>
            <person name="LaButti K."/>
            <person name="Andreopoulos B."/>
            <person name="Lipzen A."/>
            <person name="Chen C."/>
            <person name="Yan M."/>
            <person name="Daum C."/>
            <person name="Ng V."/>
            <person name="Clum A."/>
            <person name="Steindorff A."/>
            <person name="Ohm R.A."/>
            <person name="Martin F."/>
            <person name="Silar P."/>
            <person name="Natvig D.O."/>
            <person name="Lalanne C."/>
            <person name="Gautier V."/>
            <person name="Ament-Velasquez S.L."/>
            <person name="Kruys A."/>
            <person name="Hutchinson M.I."/>
            <person name="Powell A.J."/>
            <person name="Barry K."/>
            <person name="Miller A.N."/>
            <person name="Grigoriev I.V."/>
            <person name="Debuchy R."/>
            <person name="Gladieux P."/>
            <person name="Hiltunen Thoren M."/>
            <person name="Johannesson H."/>
        </authorList>
    </citation>
    <scope>NUCLEOTIDE SEQUENCE [LARGE SCALE GENOMIC DNA]</scope>
    <source>
        <strain evidence="3">CBS 340.73</strain>
    </source>
</reference>
<dbReference type="AlphaFoldDB" id="A0AAN6S8U5"/>
<organism evidence="2 3">
    <name type="scientific">Diplogelasinospora grovesii</name>
    <dbReference type="NCBI Taxonomy" id="303347"/>
    <lineage>
        <taxon>Eukaryota</taxon>
        <taxon>Fungi</taxon>
        <taxon>Dikarya</taxon>
        <taxon>Ascomycota</taxon>
        <taxon>Pezizomycotina</taxon>
        <taxon>Sordariomycetes</taxon>
        <taxon>Sordariomycetidae</taxon>
        <taxon>Sordariales</taxon>
        <taxon>Diplogelasinosporaceae</taxon>
        <taxon>Diplogelasinospora</taxon>
    </lineage>
</organism>
<dbReference type="EMBL" id="MU853758">
    <property type="protein sequence ID" value="KAK3944735.1"/>
    <property type="molecule type" value="Genomic_DNA"/>
</dbReference>
<gene>
    <name evidence="2" type="ORF">QBC46DRAFT_374202</name>
</gene>
<evidence type="ECO:0000313" key="2">
    <source>
        <dbReference type="EMBL" id="KAK3944735.1"/>
    </source>
</evidence>
<keyword evidence="1" id="KW-0812">Transmembrane</keyword>
<sequence>MISQTGHTWLQTPTYMYIHTTLNPVGSTYVCTYMGVSVVSAGIWHSVTSARCPPLDACAHPQPQHHPSLTYWRVRGAAAAAAASALCFAAGGVLAGRRKKRT</sequence>
<dbReference type="Proteomes" id="UP001303473">
    <property type="component" value="Unassembled WGS sequence"/>
</dbReference>
<comment type="caution">
    <text evidence="2">The sequence shown here is derived from an EMBL/GenBank/DDBJ whole genome shotgun (WGS) entry which is preliminary data.</text>
</comment>
<keyword evidence="1" id="KW-1133">Transmembrane helix</keyword>
<keyword evidence="3" id="KW-1185">Reference proteome</keyword>
<proteinExistence type="predicted"/>
<keyword evidence="1" id="KW-0472">Membrane</keyword>